<keyword evidence="2" id="KW-1185">Reference proteome</keyword>
<dbReference type="EMBL" id="AQGU01000027">
    <property type="protein sequence ID" value="MBE0360708.1"/>
    <property type="molecule type" value="Genomic_DNA"/>
</dbReference>
<sequence length="146" mass="15898">MKSRFDPVGFQRFDPVGFQKLDAGNDFNRQRAGVYDIDELYIDKPGGGYVRLDSYSINSEIISRKFTQLGDIQGKTGVGYLRELSNKYPAGSVISNVPSSGGLAGQRLSGDLILEVPVQATPVPTSIIGEADRLGILIRDINGKVY</sequence>
<dbReference type="Proteomes" id="UP000648482">
    <property type="component" value="Unassembled WGS sequence"/>
</dbReference>
<protein>
    <submittedName>
        <fullName evidence="1">Uncharacterized protein</fullName>
    </submittedName>
</protein>
<reference evidence="1 2" key="1">
    <citation type="submission" date="2015-06" db="EMBL/GenBank/DDBJ databases">
        <title>Genome sequence of Pseudoalteromonas aliena.</title>
        <authorList>
            <person name="Xie B.-B."/>
            <person name="Rong J.-C."/>
            <person name="Qin Q.-L."/>
            <person name="Zhang Y.-Z."/>
        </authorList>
    </citation>
    <scope>NUCLEOTIDE SEQUENCE [LARGE SCALE GENOMIC DNA]</scope>
    <source>
        <strain evidence="1 2">SW19</strain>
    </source>
</reference>
<name>A0ABR9E284_9GAMM</name>
<comment type="caution">
    <text evidence="1">The sequence shown here is derived from an EMBL/GenBank/DDBJ whole genome shotgun (WGS) entry which is preliminary data.</text>
</comment>
<evidence type="ECO:0000313" key="2">
    <source>
        <dbReference type="Proteomes" id="UP000648482"/>
    </source>
</evidence>
<proteinExistence type="predicted"/>
<gene>
    <name evidence="1" type="ORF">PALI_a2738</name>
</gene>
<evidence type="ECO:0000313" key="1">
    <source>
        <dbReference type="EMBL" id="MBE0360708.1"/>
    </source>
</evidence>
<accession>A0ABR9E284</accession>
<organism evidence="1 2">
    <name type="scientific">Pseudoalteromonas aliena SW19</name>
    <dbReference type="NCBI Taxonomy" id="1314866"/>
    <lineage>
        <taxon>Bacteria</taxon>
        <taxon>Pseudomonadati</taxon>
        <taxon>Pseudomonadota</taxon>
        <taxon>Gammaproteobacteria</taxon>
        <taxon>Alteromonadales</taxon>
        <taxon>Pseudoalteromonadaceae</taxon>
        <taxon>Pseudoalteromonas</taxon>
    </lineage>
</organism>
<dbReference type="RefSeq" id="WP_193156290.1">
    <property type="nucleotide sequence ID" value="NZ_AQGU01000027.1"/>
</dbReference>